<organism evidence="1 2">
    <name type="scientific">Photorhabdus aegyptia</name>
    <dbReference type="NCBI Taxonomy" id="2805098"/>
    <lineage>
        <taxon>Bacteria</taxon>
        <taxon>Pseudomonadati</taxon>
        <taxon>Pseudomonadota</taxon>
        <taxon>Gammaproteobacteria</taxon>
        <taxon>Enterobacterales</taxon>
        <taxon>Morganellaceae</taxon>
        <taxon>Photorhabdus</taxon>
    </lineage>
</organism>
<dbReference type="AlphaFoldDB" id="A0A022PG54"/>
<accession>A0A022PG54</accession>
<evidence type="ECO:0000313" key="2">
    <source>
        <dbReference type="Proteomes" id="UP000023464"/>
    </source>
</evidence>
<keyword evidence="2" id="KW-1185">Reference proteome</keyword>
<dbReference type="PATRIC" id="fig|1393736.3.peg.4163"/>
<reference evidence="1 2" key="1">
    <citation type="submission" date="2014-03" db="EMBL/GenBank/DDBJ databases">
        <title>Draft Genome of Photorhabdus luminescens BA1, an Egyptian Isolate.</title>
        <authorList>
            <person name="Ghazal S."/>
            <person name="Hurst S.G.IV."/>
            <person name="Morris K."/>
            <person name="Thomas K."/>
            <person name="Tisa L.S."/>
        </authorList>
    </citation>
    <scope>NUCLEOTIDE SEQUENCE [LARGE SCALE GENOMIC DNA]</scope>
    <source>
        <strain evidence="1 2">BA1</strain>
    </source>
</reference>
<dbReference type="Proteomes" id="UP000023464">
    <property type="component" value="Unassembled WGS sequence"/>
</dbReference>
<proteinExistence type="predicted"/>
<gene>
    <name evidence="1" type="ORF">BA1DRAFT_04092</name>
</gene>
<dbReference type="EMBL" id="JFGV01000086">
    <property type="protein sequence ID" value="EYU13430.1"/>
    <property type="molecule type" value="Genomic_DNA"/>
</dbReference>
<comment type="caution">
    <text evidence="1">The sequence shown here is derived from an EMBL/GenBank/DDBJ whole genome shotgun (WGS) entry which is preliminary data.</text>
</comment>
<sequence>MKDSWGEMRELWVNYLALTPGSDGGYDMTFYETRGFRQRAVPTPYHNTVWREHNRGRIEQWDPEKHVDIADAPFVTDYNNFRERSTTGTVTRDKLVSAGTGAHILAGGNMVLRIVDQLLNDASTLSANGDLSMKGDGKVTNRGYSVNERYQEYIVDHYDRDTRHWYPTFNRDETKALTTIDGIITGHGNVTINGAHLENTTVNQAQISSVDAAQKAAEAERAEWERNPLAVTVDGEDWQTGDTKLTPSSRPLTPDILPLTPGSQPLTPDIQPLTPGSRPLTPDIQPITPSSQPLTPNNRPLTPAELALTNKQHLGSMATFVPNNGLFRQHPAEGSPYLVVTDERFTSRNRFISSDYLLQQVGYDPVQAHKRLGDGFYEQRLVREQVLKLTGRPSVHGEDAMEQY</sequence>
<name>A0A022PG54_9GAMM</name>
<protein>
    <submittedName>
        <fullName evidence="1">Uncharacterized protein</fullName>
    </submittedName>
</protein>
<evidence type="ECO:0000313" key="1">
    <source>
        <dbReference type="EMBL" id="EYU13430.1"/>
    </source>
</evidence>
<dbReference type="InterPro" id="IPR010069">
    <property type="entry name" value="CdiA_FHA1_rpt"/>
</dbReference>
<dbReference type="NCBIfam" id="TIGR01731">
    <property type="entry name" value="fil_hemag_20aa"/>
    <property type="match status" value="1"/>
</dbReference>